<organism evidence="2 4">
    <name type="scientific">Superficieibacter electus</name>
    <dbReference type="NCBI Taxonomy" id="2022662"/>
    <lineage>
        <taxon>Bacteria</taxon>
        <taxon>Pseudomonadati</taxon>
        <taxon>Pseudomonadota</taxon>
        <taxon>Gammaproteobacteria</taxon>
        <taxon>Enterobacterales</taxon>
        <taxon>Enterobacteriaceae</taxon>
        <taxon>Superficieibacter</taxon>
    </lineage>
</organism>
<gene>
    <name evidence="2" type="ORF">CHU32_26185</name>
    <name evidence="1" type="ORF">CHU33_26360</name>
</gene>
<evidence type="ECO:0000313" key="2">
    <source>
        <dbReference type="EMBL" id="POP41682.1"/>
    </source>
</evidence>
<dbReference type="Proteomes" id="UP000237073">
    <property type="component" value="Unassembled WGS sequence"/>
</dbReference>
<comment type="caution">
    <text evidence="2">The sequence shown here is derived from an EMBL/GenBank/DDBJ whole genome shotgun (WGS) entry which is preliminary data.</text>
</comment>
<name>A0A2P5GH98_9ENTR</name>
<protein>
    <submittedName>
        <fullName evidence="2">Uncharacterized protein</fullName>
    </submittedName>
</protein>
<dbReference type="AlphaFoldDB" id="A0A2P5GH98"/>
<sequence length="83" mass="9128">MIFLGGHSRDGVNRSSVSVHPGVQPLAAVITDEMPYCSPVVCEIWGSFEHDIGLFKSRHTQFKHGSIKSFDFPLSMLVVAILV</sequence>
<dbReference type="EMBL" id="PQGE01000040">
    <property type="protein sequence ID" value="POP40634.1"/>
    <property type="molecule type" value="Genomic_DNA"/>
</dbReference>
<proteinExistence type="predicted"/>
<evidence type="ECO:0000313" key="4">
    <source>
        <dbReference type="Proteomes" id="UP000247005"/>
    </source>
</evidence>
<evidence type="ECO:0000313" key="3">
    <source>
        <dbReference type="Proteomes" id="UP000237073"/>
    </source>
</evidence>
<keyword evidence="3" id="KW-1185">Reference proteome</keyword>
<dbReference type="EMBL" id="PQGD01000037">
    <property type="protein sequence ID" value="POP41682.1"/>
    <property type="molecule type" value="Genomic_DNA"/>
</dbReference>
<accession>A0A2P5GH98</accession>
<evidence type="ECO:0000313" key="1">
    <source>
        <dbReference type="EMBL" id="POP40634.1"/>
    </source>
</evidence>
<dbReference type="Proteomes" id="UP000247005">
    <property type="component" value="Unassembled WGS sequence"/>
</dbReference>
<reference evidence="3 4" key="1">
    <citation type="submission" date="2018-01" db="EMBL/GenBank/DDBJ databases">
        <title>Superficieibacter electus gen. nov., sp. nov., an extended-spectrum beta-lactamase possessing member of the Enterobacteriaceae family, isolated from intensive care unit surfaces.</title>
        <authorList>
            <person name="Potter R.F."/>
            <person name="D'Souza A.W."/>
        </authorList>
    </citation>
    <scope>NUCLEOTIDE SEQUENCE [LARGE SCALE GENOMIC DNA]</scope>
    <source>
        <strain evidence="2 4">BP-1</strain>
        <strain evidence="1 3">BP-2</strain>
    </source>
</reference>